<reference evidence="6" key="1">
    <citation type="journal article" date="2017" name="Nat. Microbiol.">
        <title>Global analysis of biosynthetic gene clusters reveals vast potential of secondary metabolite production in Penicillium species.</title>
        <authorList>
            <person name="Nielsen J.C."/>
            <person name="Grijseels S."/>
            <person name="Prigent S."/>
            <person name="Ji B."/>
            <person name="Dainat J."/>
            <person name="Nielsen K.F."/>
            <person name="Frisvad J.C."/>
            <person name="Workman M."/>
            <person name="Nielsen J."/>
        </authorList>
    </citation>
    <scope>NUCLEOTIDE SEQUENCE [LARGE SCALE GENOMIC DNA]</scope>
    <source>
        <strain evidence="6">IBT 24891</strain>
    </source>
</reference>
<evidence type="ECO:0000313" key="6">
    <source>
        <dbReference type="Proteomes" id="UP000191285"/>
    </source>
</evidence>
<dbReference type="Pfam" id="PF01097">
    <property type="entry name" value="Defensin_2"/>
    <property type="match status" value="1"/>
</dbReference>
<dbReference type="InterPro" id="IPR001542">
    <property type="entry name" value="Defensin_invertebrate/fungal"/>
</dbReference>
<dbReference type="OrthoDB" id="4235079at2759"/>
<evidence type="ECO:0000259" key="4">
    <source>
        <dbReference type="Pfam" id="PF01097"/>
    </source>
</evidence>
<sequence length="82" mass="8622">MQFSKIITSAAFFALSTMAIAAPNPNPLEARMNDLEARTEKLAARAGWTCAFGGDKACQVKCVGEGKAGGYCADDNVCTCIQ</sequence>
<evidence type="ECO:0000256" key="2">
    <source>
        <dbReference type="ARBA" id="ARBA00023157"/>
    </source>
</evidence>
<feature type="chain" id="PRO_5012890087" description="Invertebrate defensins family profile domain-containing protein" evidence="3">
    <location>
        <begin position="22"/>
        <end position="82"/>
    </location>
</feature>
<dbReference type="Gene3D" id="3.30.30.10">
    <property type="entry name" value="Knottin, scorpion toxin-like"/>
    <property type="match status" value="1"/>
</dbReference>
<proteinExistence type="inferred from homology"/>
<comment type="similarity">
    <text evidence="1">Belongs to the invertebrate defensin family.</text>
</comment>
<evidence type="ECO:0000256" key="1">
    <source>
        <dbReference type="ARBA" id="ARBA00007085"/>
    </source>
</evidence>
<feature type="domain" description="Invertebrate defensins family profile" evidence="4">
    <location>
        <begin position="55"/>
        <end position="80"/>
    </location>
</feature>
<dbReference type="InterPro" id="IPR036574">
    <property type="entry name" value="Scorpion_toxin-like_sf"/>
</dbReference>
<keyword evidence="6" id="KW-1185">Reference proteome</keyword>
<keyword evidence="2" id="KW-1015">Disulfide bond</keyword>
<evidence type="ECO:0000256" key="3">
    <source>
        <dbReference type="SAM" id="SignalP"/>
    </source>
</evidence>
<dbReference type="EMBL" id="MLKD01000003">
    <property type="protein sequence ID" value="OQE28394.1"/>
    <property type="molecule type" value="Genomic_DNA"/>
</dbReference>
<dbReference type="GO" id="GO:0006952">
    <property type="term" value="P:defense response"/>
    <property type="evidence" value="ECO:0007669"/>
    <property type="project" value="InterPro"/>
</dbReference>
<protein>
    <recommendedName>
        <fullName evidence="4">Invertebrate defensins family profile domain-containing protein</fullName>
    </recommendedName>
</protein>
<feature type="signal peptide" evidence="3">
    <location>
        <begin position="1"/>
        <end position="21"/>
    </location>
</feature>
<name>A0A1V6TQW9_9EURO</name>
<organism evidence="5 6">
    <name type="scientific">Penicillium steckii</name>
    <dbReference type="NCBI Taxonomy" id="303698"/>
    <lineage>
        <taxon>Eukaryota</taxon>
        <taxon>Fungi</taxon>
        <taxon>Dikarya</taxon>
        <taxon>Ascomycota</taxon>
        <taxon>Pezizomycotina</taxon>
        <taxon>Eurotiomycetes</taxon>
        <taxon>Eurotiomycetidae</taxon>
        <taxon>Eurotiales</taxon>
        <taxon>Aspergillaceae</taxon>
        <taxon>Penicillium</taxon>
    </lineage>
</organism>
<gene>
    <name evidence="5" type="ORF">PENSTE_c003G06005</name>
</gene>
<dbReference type="SUPFAM" id="SSF57095">
    <property type="entry name" value="Scorpion toxin-like"/>
    <property type="match status" value="1"/>
</dbReference>
<keyword evidence="3" id="KW-0732">Signal</keyword>
<dbReference type="Proteomes" id="UP000191285">
    <property type="component" value="Unassembled WGS sequence"/>
</dbReference>
<comment type="caution">
    <text evidence="5">The sequence shown here is derived from an EMBL/GenBank/DDBJ whole genome shotgun (WGS) entry which is preliminary data.</text>
</comment>
<evidence type="ECO:0000313" key="5">
    <source>
        <dbReference type="EMBL" id="OQE28394.1"/>
    </source>
</evidence>
<accession>A0A1V6TQW9</accession>
<dbReference type="AlphaFoldDB" id="A0A1V6TQW9"/>